<dbReference type="PANTHER" id="PTHR48079">
    <property type="entry name" value="PROTEIN YEEZ"/>
    <property type="match status" value="1"/>
</dbReference>
<keyword evidence="3" id="KW-1185">Reference proteome</keyword>
<evidence type="ECO:0000259" key="1">
    <source>
        <dbReference type="Pfam" id="PF13460"/>
    </source>
</evidence>
<dbReference type="PANTHER" id="PTHR48079:SF6">
    <property type="entry name" value="NAD(P)-BINDING DOMAIN-CONTAINING PROTEIN-RELATED"/>
    <property type="match status" value="1"/>
</dbReference>
<comment type="caution">
    <text evidence="2">The sequence shown here is derived from an EMBL/GenBank/DDBJ whole genome shotgun (WGS) entry which is preliminary data.</text>
</comment>
<sequence length="303" mass="32240">MKIFVIGGTGLIGGHAARAMAAAGHEVSSLARSDASEEKLKATGIAPIRGDAEDRDALARGIADAETVVFAPSMGDAETAVVDWMLDHMSASGKSLIFCSGTGVLGQRTGGAWSEDTFAETDEFVPQRAISTRWALEGRVRSAAAKGLKRGIVVRPPAVWTHDQPHALVTDVLGSVRKTGAACYIGEGLNMYTHIHGEDLGEAFRHVAEAGQDRAVYHAVAGEVPNRWIAETVARLTGAPTRSITMDEAIALWGKFATLIVFGVSSRSRSPRTRREFGWSPKHTDMLAAAEQSIKQLLAADPL</sequence>
<evidence type="ECO:0000313" key="2">
    <source>
        <dbReference type="EMBL" id="MDO7842322.1"/>
    </source>
</evidence>
<reference evidence="2" key="1">
    <citation type="submission" date="2023-07" db="EMBL/GenBank/DDBJ databases">
        <authorList>
            <person name="Kim M.K."/>
        </authorList>
    </citation>
    <scope>NUCLEOTIDE SEQUENCE</scope>
    <source>
        <strain evidence="2">CA1-15</strain>
    </source>
</reference>
<gene>
    <name evidence="2" type="ORF">Q5H94_08280</name>
</gene>
<organism evidence="2 3">
    <name type="scientific">Sphingomonas immobilis</name>
    <dbReference type="NCBI Taxonomy" id="3063997"/>
    <lineage>
        <taxon>Bacteria</taxon>
        <taxon>Pseudomonadati</taxon>
        <taxon>Pseudomonadota</taxon>
        <taxon>Alphaproteobacteria</taxon>
        <taxon>Sphingomonadales</taxon>
        <taxon>Sphingomonadaceae</taxon>
        <taxon>Sphingomonas</taxon>
    </lineage>
</organism>
<dbReference type="EMBL" id="JAUQSZ010000004">
    <property type="protein sequence ID" value="MDO7842322.1"/>
    <property type="molecule type" value="Genomic_DNA"/>
</dbReference>
<proteinExistence type="predicted"/>
<dbReference type="InterPro" id="IPR036291">
    <property type="entry name" value="NAD(P)-bd_dom_sf"/>
</dbReference>
<protein>
    <submittedName>
        <fullName evidence="2">NAD(P)H-binding protein</fullName>
    </submittedName>
</protein>
<dbReference type="InterPro" id="IPR051783">
    <property type="entry name" value="NAD(P)-dependent_oxidoreduct"/>
</dbReference>
<dbReference type="Gene3D" id="3.40.50.720">
    <property type="entry name" value="NAD(P)-binding Rossmann-like Domain"/>
    <property type="match status" value="1"/>
</dbReference>
<dbReference type="Pfam" id="PF13460">
    <property type="entry name" value="NAD_binding_10"/>
    <property type="match status" value="1"/>
</dbReference>
<accession>A0ABT8ZXM4</accession>
<name>A0ABT8ZXM4_9SPHN</name>
<dbReference type="SUPFAM" id="SSF51735">
    <property type="entry name" value="NAD(P)-binding Rossmann-fold domains"/>
    <property type="match status" value="1"/>
</dbReference>
<evidence type="ECO:0000313" key="3">
    <source>
        <dbReference type="Proteomes" id="UP001176468"/>
    </source>
</evidence>
<dbReference type="Proteomes" id="UP001176468">
    <property type="component" value="Unassembled WGS sequence"/>
</dbReference>
<dbReference type="RefSeq" id="WP_304560788.1">
    <property type="nucleotide sequence ID" value="NZ_JAUQSZ010000004.1"/>
</dbReference>
<dbReference type="InterPro" id="IPR016040">
    <property type="entry name" value="NAD(P)-bd_dom"/>
</dbReference>
<feature type="domain" description="NAD(P)-binding" evidence="1">
    <location>
        <begin position="7"/>
        <end position="119"/>
    </location>
</feature>